<evidence type="ECO:0000313" key="6">
    <source>
        <dbReference type="EnsemblMetazoa" id="XP_030855629"/>
    </source>
</evidence>
<dbReference type="PROSITE" id="PS00941">
    <property type="entry name" value="CARBOXYLESTERASE_B_2"/>
    <property type="match status" value="1"/>
</dbReference>
<evidence type="ECO:0000259" key="5">
    <source>
        <dbReference type="Pfam" id="PF00135"/>
    </source>
</evidence>
<accession>A0A7M7PS42</accession>
<evidence type="ECO:0000256" key="3">
    <source>
        <dbReference type="ARBA" id="ARBA00022801"/>
    </source>
</evidence>
<feature type="domain" description="Carboxylesterase type B" evidence="5">
    <location>
        <begin position="25"/>
        <end position="558"/>
    </location>
</feature>
<dbReference type="GO" id="GO:0006581">
    <property type="term" value="P:acetylcholine catabolic process"/>
    <property type="evidence" value="ECO:0000318"/>
    <property type="project" value="GO_Central"/>
</dbReference>
<keyword evidence="3 4" id="KW-0378">Hydrolase</keyword>
<sequence length="599" mass="65873">MVRKVVFAFPLVLSILLCSVESRGTPFVDTQNGRILGRTIKVTPWQFPDSETIVVEAYTKIPYAESPVGELRYKHPVKKVWTGEVDATKPNVACPQVPLIGFTVEMEETEDCLYLDVFVPSPRPNPAPVMVWIHGGGFFAGAGSVPEQLPIPLSFYGEVIVVTFNYRLGMLGFLNTGDGEIPANLGMFDQREALIWVQENIAAFGGDPGRVTIFGESAGGASVNFHLLSPLSAGLFRGAILQSGNALLNMGNTDLVEKTFEFGKGAGCDFNNSKDLAECLRGRSLEDLKDGYIIINVHPGHIELAPVVDGHFLNDTPLKLMQQGHVNVDNVLHGDLLNEGSCFTIFTGFASTEDIPPPVLTLDDFKNHLANFFKIDDPLILDTIVFVLSDSAHITGNKTDYFKELADAFDSIISCPINPFSNLLSTAGKTAYRYTMTHAPSHSALGPLKWAGATHVEDIPYVFGSPLLREREDGPKGMSGFFDGAEEAALSRQIMRYWSNFAKTGNPNLSSQDPKEVNNPLDLEEWQPFTNEQPYYKELDYGFPTREGVMKAKECHFWTTIFPKMMAQSFELSMLKTMLADQVAAHSTGTCNGDSCPEE</sequence>
<dbReference type="RefSeq" id="XP_030855629.1">
    <property type="nucleotide sequence ID" value="XM_030999769.1"/>
</dbReference>
<dbReference type="InterPro" id="IPR019819">
    <property type="entry name" value="Carboxylesterase_B_CS"/>
</dbReference>
<protein>
    <recommendedName>
        <fullName evidence="4">Carboxylic ester hydrolase</fullName>
        <ecNumber evidence="4">3.1.1.-</ecNumber>
    </recommendedName>
</protein>
<dbReference type="OrthoDB" id="19653at2759"/>
<feature type="chain" id="PRO_5029947226" description="Carboxylic ester hydrolase" evidence="4">
    <location>
        <begin position="23"/>
        <end position="599"/>
    </location>
</feature>
<dbReference type="GO" id="GO:0003990">
    <property type="term" value="F:acetylcholinesterase activity"/>
    <property type="evidence" value="ECO:0000318"/>
    <property type="project" value="GO_Central"/>
</dbReference>
<evidence type="ECO:0000256" key="4">
    <source>
        <dbReference type="RuleBase" id="RU361235"/>
    </source>
</evidence>
<dbReference type="EnsemblMetazoa" id="XM_030999769">
    <property type="protein sequence ID" value="XP_030855629"/>
    <property type="gene ID" value="LOC115918236"/>
</dbReference>
<dbReference type="Gene3D" id="3.40.50.1820">
    <property type="entry name" value="alpha/beta hydrolase"/>
    <property type="match status" value="1"/>
</dbReference>
<evidence type="ECO:0000256" key="1">
    <source>
        <dbReference type="ARBA" id="ARBA00005964"/>
    </source>
</evidence>
<proteinExistence type="inferred from homology"/>
<feature type="signal peptide" evidence="4">
    <location>
        <begin position="1"/>
        <end position="22"/>
    </location>
</feature>
<dbReference type="AlphaFoldDB" id="A0A7M7PS42"/>
<dbReference type="GO" id="GO:0019695">
    <property type="term" value="P:choline metabolic process"/>
    <property type="evidence" value="ECO:0000318"/>
    <property type="project" value="GO_Central"/>
</dbReference>
<dbReference type="InterPro" id="IPR002018">
    <property type="entry name" value="CarbesteraseB"/>
</dbReference>
<keyword evidence="2" id="KW-0719">Serine esterase</keyword>
<comment type="similarity">
    <text evidence="1 4">Belongs to the type-B carboxylesterase/lipase family.</text>
</comment>
<dbReference type="SUPFAM" id="SSF53474">
    <property type="entry name" value="alpha/beta-Hydrolases"/>
    <property type="match status" value="1"/>
</dbReference>
<dbReference type="Proteomes" id="UP000007110">
    <property type="component" value="Unassembled WGS sequence"/>
</dbReference>
<dbReference type="EC" id="3.1.1.-" evidence="4"/>
<dbReference type="KEGG" id="spu:115918236"/>
<dbReference type="InterPro" id="IPR029058">
    <property type="entry name" value="AB_hydrolase_fold"/>
</dbReference>
<dbReference type="OMA" id="ASANWSF"/>
<reference evidence="6" key="2">
    <citation type="submission" date="2021-01" db="UniProtKB">
        <authorList>
            <consortium name="EnsemblMetazoa"/>
        </authorList>
    </citation>
    <scope>IDENTIFICATION</scope>
</reference>
<dbReference type="InParanoid" id="A0A7M7PS42"/>
<dbReference type="GO" id="GO:0005615">
    <property type="term" value="C:extracellular space"/>
    <property type="evidence" value="ECO:0000318"/>
    <property type="project" value="GO_Central"/>
</dbReference>
<evidence type="ECO:0000313" key="7">
    <source>
        <dbReference type="Proteomes" id="UP000007110"/>
    </source>
</evidence>
<reference evidence="7" key="1">
    <citation type="submission" date="2015-02" db="EMBL/GenBank/DDBJ databases">
        <title>Genome sequencing for Strongylocentrotus purpuratus.</title>
        <authorList>
            <person name="Murali S."/>
            <person name="Liu Y."/>
            <person name="Vee V."/>
            <person name="English A."/>
            <person name="Wang M."/>
            <person name="Skinner E."/>
            <person name="Han Y."/>
            <person name="Muzny D.M."/>
            <person name="Worley K.C."/>
            <person name="Gibbs R.A."/>
        </authorList>
    </citation>
    <scope>NUCLEOTIDE SEQUENCE</scope>
</reference>
<keyword evidence="4" id="KW-0732">Signal</keyword>
<dbReference type="PANTHER" id="PTHR43918">
    <property type="entry name" value="ACETYLCHOLINESTERASE"/>
    <property type="match status" value="1"/>
</dbReference>
<dbReference type="GeneID" id="115918236"/>
<dbReference type="InterPro" id="IPR050654">
    <property type="entry name" value="AChE-related_enzymes"/>
</dbReference>
<evidence type="ECO:0000256" key="2">
    <source>
        <dbReference type="ARBA" id="ARBA00022487"/>
    </source>
</evidence>
<name>A0A7M7PS42_STRPU</name>
<dbReference type="PANTHER" id="PTHR43918:SF4">
    <property type="entry name" value="CARBOXYLIC ESTER HYDROLASE"/>
    <property type="match status" value="1"/>
</dbReference>
<organism evidence="6 7">
    <name type="scientific">Strongylocentrotus purpuratus</name>
    <name type="common">Purple sea urchin</name>
    <dbReference type="NCBI Taxonomy" id="7668"/>
    <lineage>
        <taxon>Eukaryota</taxon>
        <taxon>Metazoa</taxon>
        <taxon>Echinodermata</taxon>
        <taxon>Eleutherozoa</taxon>
        <taxon>Echinozoa</taxon>
        <taxon>Echinoidea</taxon>
        <taxon>Euechinoidea</taxon>
        <taxon>Echinacea</taxon>
        <taxon>Camarodonta</taxon>
        <taxon>Echinidea</taxon>
        <taxon>Strongylocentrotidae</taxon>
        <taxon>Strongylocentrotus</taxon>
    </lineage>
</organism>
<dbReference type="PROSITE" id="PS00122">
    <property type="entry name" value="CARBOXYLESTERASE_B_1"/>
    <property type="match status" value="1"/>
</dbReference>
<keyword evidence="7" id="KW-1185">Reference proteome</keyword>
<dbReference type="Pfam" id="PF00135">
    <property type="entry name" value="COesterase"/>
    <property type="match status" value="1"/>
</dbReference>
<dbReference type="GO" id="GO:0005886">
    <property type="term" value="C:plasma membrane"/>
    <property type="evidence" value="ECO:0000318"/>
    <property type="project" value="GO_Central"/>
</dbReference>
<dbReference type="InterPro" id="IPR019826">
    <property type="entry name" value="Carboxylesterase_B_AS"/>
</dbReference>